<evidence type="ECO:0000256" key="15">
    <source>
        <dbReference type="PIRSR" id="PIRSR611782-2"/>
    </source>
</evidence>
<proteinExistence type="inferred from homology"/>
<evidence type="ECO:0000256" key="12">
    <source>
        <dbReference type="ARBA" id="ARBA00023016"/>
    </source>
</evidence>
<organism evidence="18 19">
    <name type="scientific">Asticcacaulis taihuensis</name>
    <dbReference type="NCBI Taxonomy" id="260084"/>
    <lineage>
        <taxon>Bacteria</taxon>
        <taxon>Pseudomonadati</taxon>
        <taxon>Pseudomonadota</taxon>
        <taxon>Alphaproteobacteria</taxon>
        <taxon>Caulobacterales</taxon>
        <taxon>Caulobacteraceae</taxon>
        <taxon>Asticcacaulis</taxon>
    </lineage>
</organism>
<comment type="subcellular location">
    <subcellularLocation>
        <location evidence="2">Periplasm</location>
    </subcellularLocation>
</comment>
<dbReference type="Pfam" id="PF13180">
    <property type="entry name" value="PDZ_2"/>
    <property type="match status" value="1"/>
</dbReference>
<evidence type="ECO:0000256" key="9">
    <source>
        <dbReference type="ARBA" id="ARBA00022764"/>
    </source>
</evidence>
<feature type="active site" description="Charge relay system" evidence="14">
    <location>
        <position position="245"/>
    </location>
</feature>
<name>A0A1G4R9M4_9CAUL</name>
<keyword evidence="12" id="KW-0346">Stress response</keyword>
<evidence type="ECO:0000256" key="2">
    <source>
        <dbReference type="ARBA" id="ARBA00004418"/>
    </source>
</evidence>
<dbReference type="Proteomes" id="UP000199150">
    <property type="component" value="Unassembled WGS sequence"/>
</dbReference>
<dbReference type="EMBL" id="FMTS01000002">
    <property type="protein sequence ID" value="SCW53524.1"/>
    <property type="molecule type" value="Genomic_DNA"/>
</dbReference>
<feature type="binding site" evidence="15">
    <location>
        <position position="168"/>
    </location>
    <ligand>
        <name>substrate</name>
    </ligand>
</feature>
<evidence type="ECO:0000256" key="4">
    <source>
        <dbReference type="ARBA" id="ARBA00013035"/>
    </source>
</evidence>
<evidence type="ECO:0000256" key="14">
    <source>
        <dbReference type="PIRSR" id="PIRSR611782-1"/>
    </source>
</evidence>
<evidence type="ECO:0000256" key="3">
    <source>
        <dbReference type="ARBA" id="ARBA00010541"/>
    </source>
</evidence>
<dbReference type="SUPFAM" id="SSF50494">
    <property type="entry name" value="Trypsin-like serine proteases"/>
    <property type="match status" value="1"/>
</dbReference>
<dbReference type="InterPro" id="IPR001478">
    <property type="entry name" value="PDZ"/>
</dbReference>
<dbReference type="Pfam" id="PF13365">
    <property type="entry name" value="Trypsin_2"/>
    <property type="match status" value="1"/>
</dbReference>
<feature type="binding site" evidence="15">
    <location>
        <position position="138"/>
    </location>
    <ligand>
        <name>substrate</name>
    </ligand>
</feature>
<reference evidence="19" key="1">
    <citation type="submission" date="2016-10" db="EMBL/GenBank/DDBJ databases">
        <authorList>
            <person name="Varghese N."/>
            <person name="Submissions S."/>
        </authorList>
    </citation>
    <scope>NUCLEOTIDE SEQUENCE [LARGE SCALE GENOMIC DNA]</scope>
    <source>
        <strain evidence="19">CGMCC 1.3431</strain>
    </source>
</reference>
<keyword evidence="7" id="KW-0732">Signal</keyword>
<keyword evidence="8" id="KW-0677">Repeat</keyword>
<feature type="active site" description="Charge relay system" evidence="14">
    <location>
        <position position="138"/>
    </location>
</feature>
<keyword evidence="19" id="KW-1185">Reference proteome</keyword>
<dbReference type="SUPFAM" id="SSF50156">
    <property type="entry name" value="PDZ domain-like"/>
    <property type="match status" value="2"/>
</dbReference>
<dbReference type="InterPro" id="IPR036034">
    <property type="entry name" value="PDZ_sf"/>
</dbReference>
<evidence type="ECO:0000256" key="13">
    <source>
        <dbReference type="ARBA" id="ARBA00032850"/>
    </source>
</evidence>
<feature type="domain" description="PDZ" evidence="17">
    <location>
        <begin position="416"/>
        <end position="506"/>
    </location>
</feature>
<feature type="compositionally biased region" description="Low complexity" evidence="16">
    <location>
        <begin position="408"/>
        <end position="419"/>
    </location>
</feature>
<feature type="binding site" evidence="15">
    <location>
        <begin position="243"/>
        <end position="245"/>
    </location>
    <ligand>
        <name>substrate</name>
    </ligand>
</feature>
<keyword evidence="9" id="KW-0574">Periplasm</keyword>
<feature type="active site" description="Charge relay system" evidence="14">
    <location>
        <position position="168"/>
    </location>
</feature>
<dbReference type="SMART" id="SM00228">
    <property type="entry name" value="PDZ"/>
    <property type="match status" value="2"/>
</dbReference>
<comment type="similarity">
    <text evidence="3">Belongs to the peptidase S1C family.</text>
</comment>
<dbReference type="PROSITE" id="PS50106">
    <property type="entry name" value="PDZ"/>
    <property type="match status" value="2"/>
</dbReference>
<evidence type="ECO:0000256" key="1">
    <source>
        <dbReference type="ARBA" id="ARBA00001772"/>
    </source>
</evidence>
<dbReference type="InterPro" id="IPR001940">
    <property type="entry name" value="Peptidase_S1C"/>
</dbReference>
<protein>
    <recommendedName>
        <fullName evidence="5">Probable periplasmic serine endoprotease DegP-like</fullName>
        <ecNumber evidence="4">3.4.21.107</ecNumber>
    </recommendedName>
    <alternativeName>
        <fullName evidence="13">Protease Do</fullName>
    </alternativeName>
</protein>
<keyword evidence="10" id="KW-0378">Hydrolase</keyword>
<evidence type="ECO:0000256" key="5">
    <source>
        <dbReference type="ARBA" id="ARBA00013958"/>
    </source>
</evidence>
<keyword evidence="11" id="KW-0720">Serine protease</keyword>
<feature type="domain" description="PDZ" evidence="17">
    <location>
        <begin position="289"/>
        <end position="380"/>
    </location>
</feature>
<dbReference type="PANTHER" id="PTHR22939:SF130">
    <property type="entry name" value="PERIPLASMIC SERINE ENDOPROTEASE DEGP-LIKE-RELATED"/>
    <property type="match status" value="1"/>
</dbReference>
<dbReference type="Gene3D" id="2.30.42.10">
    <property type="match status" value="2"/>
</dbReference>
<dbReference type="InterPro" id="IPR009003">
    <property type="entry name" value="Peptidase_S1_PA"/>
</dbReference>
<evidence type="ECO:0000256" key="11">
    <source>
        <dbReference type="ARBA" id="ARBA00022825"/>
    </source>
</evidence>
<dbReference type="Pfam" id="PF00595">
    <property type="entry name" value="PDZ"/>
    <property type="match status" value="1"/>
</dbReference>
<sequence length="523" mass="53936">MGNWNFKALLKNRSAVGGAVAGLVLGAGVAGAAITGFGAHGIGAGYDGAQLIKTADLTPVKPPAGAPMSFADLIERVSPAVVSIETKGKMKIDTGIPSLPGFSFPGQDDGSGQKEQEVRGAGSGFFISADGYVVTNNHVIDGADEITVKLTNDKELKATVVGRDVGTDLAVLKVEGTNFPFVRWELEKQPRVGDWVIAVGNPFNFSNTATAGIVSAYGRDLRDNSSGPDYTDYLQIDAAINRGNSGGPTFDLYGKVIGVNTAIVTPSGANAGVGFAIPSDVAAKITSQLMKGVKIERGYIGVTIQSVTQENAEALGITDVTGAYIAETTRGGPADKAGVQLGDIVKSVDGNPVKSPTELTRRIADVKVGEKVTLGVLRNGKMINLTLTAALRPSEEDLLKGLNGQSGGDDSSSSGSASGSAPVIGLSVKAITPDVRKAFGLDDTSNGLVITDVAANSDGDQKGLKPGDVIVLANNQPVTTQAQFSGIVADLKKQNRPSILLLVRREGRNIALPLSLKDDAAKK</sequence>
<dbReference type="NCBIfam" id="TIGR02037">
    <property type="entry name" value="degP_htrA_DO"/>
    <property type="match status" value="1"/>
</dbReference>
<evidence type="ECO:0000259" key="17">
    <source>
        <dbReference type="PROSITE" id="PS50106"/>
    </source>
</evidence>
<evidence type="ECO:0000256" key="16">
    <source>
        <dbReference type="SAM" id="MobiDB-lite"/>
    </source>
</evidence>
<evidence type="ECO:0000256" key="10">
    <source>
        <dbReference type="ARBA" id="ARBA00022801"/>
    </source>
</evidence>
<dbReference type="GO" id="GO:0006508">
    <property type="term" value="P:proteolysis"/>
    <property type="evidence" value="ECO:0007669"/>
    <property type="project" value="UniProtKB-KW"/>
</dbReference>
<evidence type="ECO:0000256" key="8">
    <source>
        <dbReference type="ARBA" id="ARBA00022737"/>
    </source>
</evidence>
<dbReference type="RefSeq" id="WP_090646420.1">
    <property type="nucleotide sequence ID" value="NZ_CBCRYE010000004.1"/>
</dbReference>
<gene>
    <name evidence="18" type="ORF">SAMN02927928_1699</name>
</gene>
<dbReference type="PRINTS" id="PR00834">
    <property type="entry name" value="PROTEASES2C"/>
</dbReference>
<dbReference type="InterPro" id="IPR011782">
    <property type="entry name" value="Pept_S1C_Do"/>
</dbReference>
<feature type="region of interest" description="Disordered" evidence="16">
    <location>
        <begin position="399"/>
        <end position="419"/>
    </location>
</feature>
<dbReference type="Gene3D" id="2.40.10.120">
    <property type="match status" value="1"/>
</dbReference>
<dbReference type="GO" id="GO:0004252">
    <property type="term" value="F:serine-type endopeptidase activity"/>
    <property type="evidence" value="ECO:0007669"/>
    <property type="project" value="InterPro"/>
</dbReference>
<keyword evidence="6 18" id="KW-0645">Protease</keyword>
<dbReference type="AlphaFoldDB" id="A0A1G4R9M4"/>
<accession>A0A1G4R9M4</accession>
<dbReference type="EC" id="3.4.21.107" evidence="4"/>
<evidence type="ECO:0000256" key="7">
    <source>
        <dbReference type="ARBA" id="ARBA00022729"/>
    </source>
</evidence>
<comment type="catalytic activity">
    <reaction evidence="1">
        <text>Acts on substrates that are at least partially unfolded. The cleavage site P1 residue is normally between a pair of hydrophobic residues, such as Val-|-Val.</text>
        <dbReference type="EC" id="3.4.21.107"/>
    </reaction>
</comment>
<evidence type="ECO:0000256" key="6">
    <source>
        <dbReference type="ARBA" id="ARBA00022670"/>
    </source>
</evidence>
<dbReference type="PANTHER" id="PTHR22939">
    <property type="entry name" value="SERINE PROTEASE FAMILY S1C HTRA-RELATED"/>
    <property type="match status" value="1"/>
</dbReference>
<evidence type="ECO:0000313" key="18">
    <source>
        <dbReference type="EMBL" id="SCW53524.1"/>
    </source>
</evidence>
<dbReference type="STRING" id="260084.SAMN02927928_1699"/>
<evidence type="ECO:0000313" key="19">
    <source>
        <dbReference type="Proteomes" id="UP000199150"/>
    </source>
</evidence>
<dbReference type="OrthoDB" id="9758917at2"/>